<dbReference type="InParanoid" id="A0A2K1IIS7"/>
<dbReference type="EnsemblPlants" id="Pp3c23_10240V3.2">
    <property type="protein sequence ID" value="PAC:32950387.CDS.1"/>
    <property type="gene ID" value="Pp3c23_10240"/>
</dbReference>
<reference evidence="2" key="3">
    <citation type="submission" date="2020-12" db="UniProtKB">
        <authorList>
            <consortium name="EnsemblPlants"/>
        </authorList>
    </citation>
    <scope>IDENTIFICATION</scope>
</reference>
<dbReference type="Gramene" id="Pp3c23_10240V3.2">
    <property type="protein sequence ID" value="PAC:32950387.CDS.1"/>
    <property type="gene ID" value="Pp3c23_10240"/>
</dbReference>
<dbReference type="Gramene" id="Pp3c23_10240V3.1">
    <property type="protein sequence ID" value="PAC:32950386.CDS.1"/>
    <property type="gene ID" value="Pp3c23_10240"/>
</dbReference>
<protein>
    <submittedName>
        <fullName evidence="1 2">Uncharacterized protein</fullName>
    </submittedName>
</protein>
<organism evidence="1">
    <name type="scientific">Physcomitrium patens</name>
    <name type="common">Spreading-leaved earth moss</name>
    <name type="synonym">Physcomitrella patens</name>
    <dbReference type="NCBI Taxonomy" id="3218"/>
    <lineage>
        <taxon>Eukaryota</taxon>
        <taxon>Viridiplantae</taxon>
        <taxon>Streptophyta</taxon>
        <taxon>Embryophyta</taxon>
        <taxon>Bryophyta</taxon>
        <taxon>Bryophytina</taxon>
        <taxon>Bryopsida</taxon>
        <taxon>Funariidae</taxon>
        <taxon>Funariales</taxon>
        <taxon>Funariaceae</taxon>
        <taxon>Physcomitrium</taxon>
    </lineage>
</organism>
<proteinExistence type="predicted"/>
<dbReference type="EnsemblPlants" id="Pp3c23_10240V3.1">
    <property type="protein sequence ID" value="PAC:32950386.CDS.1"/>
    <property type="gene ID" value="Pp3c23_10240"/>
</dbReference>
<dbReference type="Proteomes" id="UP000006727">
    <property type="component" value="Chromosome 23"/>
</dbReference>
<evidence type="ECO:0000313" key="1">
    <source>
        <dbReference type="EMBL" id="PNR29175.1"/>
    </source>
</evidence>
<dbReference type="EMBL" id="ABEU02000023">
    <property type="protein sequence ID" value="PNR29175.1"/>
    <property type="molecule type" value="Genomic_DNA"/>
</dbReference>
<dbReference type="AlphaFoldDB" id="A0A2K1IIS7"/>
<evidence type="ECO:0000313" key="3">
    <source>
        <dbReference type="Proteomes" id="UP000006727"/>
    </source>
</evidence>
<keyword evidence="3" id="KW-1185">Reference proteome</keyword>
<gene>
    <name evidence="1" type="ORF">PHYPA_027867</name>
</gene>
<dbReference type="PaxDb" id="3218-PP1S10_13V6.1"/>
<accession>A0A2K1IIS7</accession>
<evidence type="ECO:0000313" key="2">
    <source>
        <dbReference type="EnsemblPlants" id="PAC:32950386.CDS.1"/>
    </source>
</evidence>
<reference evidence="1 3" key="1">
    <citation type="journal article" date="2008" name="Science">
        <title>The Physcomitrella genome reveals evolutionary insights into the conquest of land by plants.</title>
        <authorList>
            <person name="Rensing S."/>
            <person name="Lang D."/>
            <person name="Zimmer A."/>
            <person name="Terry A."/>
            <person name="Salamov A."/>
            <person name="Shapiro H."/>
            <person name="Nishiyama T."/>
            <person name="Perroud P.-F."/>
            <person name="Lindquist E."/>
            <person name="Kamisugi Y."/>
            <person name="Tanahashi T."/>
            <person name="Sakakibara K."/>
            <person name="Fujita T."/>
            <person name="Oishi K."/>
            <person name="Shin-I T."/>
            <person name="Kuroki Y."/>
            <person name="Toyoda A."/>
            <person name="Suzuki Y."/>
            <person name="Hashimoto A."/>
            <person name="Yamaguchi K."/>
            <person name="Sugano A."/>
            <person name="Kohara Y."/>
            <person name="Fujiyama A."/>
            <person name="Anterola A."/>
            <person name="Aoki S."/>
            <person name="Ashton N."/>
            <person name="Barbazuk W.B."/>
            <person name="Barker E."/>
            <person name="Bennetzen J."/>
            <person name="Bezanilla M."/>
            <person name="Blankenship R."/>
            <person name="Cho S.H."/>
            <person name="Dutcher S."/>
            <person name="Estelle M."/>
            <person name="Fawcett J.A."/>
            <person name="Gundlach H."/>
            <person name="Hanada K."/>
            <person name="Heyl A."/>
            <person name="Hicks K.A."/>
            <person name="Hugh J."/>
            <person name="Lohr M."/>
            <person name="Mayer K."/>
            <person name="Melkozernov A."/>
            <person name="Murata T."/>
            <person name="Nelson D."/>
            <person name="Pils B."/>
            <person name="Prigge M."/>
            <person name="Reiss B."/>
            <person name="Renner T."/>
            <person name="Rombauts S."/>
            <person name="Rushton P."/>
            <person name="Sanderfoot A."/>
            <person name="Schween G."/>
            <person name="Shiu S.-H."/>
            <person name="Stueber K."/>
            <person name="Theodoulou F.L."/>
            <person name="Tu H."/>
            <person name="Van de Peer Y."/>
            <person name="Verrier P.J."/>
            <person name="Waters E."/>
            <person name="Wood A."/>
            <person name="Yang L."/>
            <person name="Cove D."/>
            <person name="Cuming A."/>
            <person name="Hasebe M."/>
            <person name="Lucas S."/>
            <person name="Mishler D.B."/>
            <person name="Reski R."/>
            <person name="Grigoriev I."/>
            <person name="Quatrano R.S."/>
            <person name="Boore J.L."/>
        </authorList>
    </citation>
    <scope>NUCLEOTIDE SEQUENCE [LARGE SCALE GENOMIC DNA]</scope>
    <source>
        <strain evidence="2 3">cv. Gransden 2004</strain>
    </source>
</reference>
<reference evidence="1 3" key="2">
    <citation type="journal article" date="2018" name="Plant J.">
        <title>The Physcomitrella patens chromosome-scale assembly reveals moss genome structure and evolution.</title>
        <authorList>
            <person name="Lang D."/>
            <person name="Ullrich K.K."/>
            <person name="Murat F."/>
            <person name="Fuchs J."/>
            <person name="Jenkins J."/>
            <person name="Haas F.B."/>
            <person name="Piednoel M."/>
            <person name="Gundlach H."/>
            <person name="Van Bel M."/>
            <person name="Meyberg R."/>
            <person name="Vives C."/>
            <person name="Morata J."/>
            <person name="Symeonidi A."/>
            <person name="Hiss M."/>
            <person name="Muchero W."/>
            <person name="Kamisugi Y."/>
            <person name="Saleh O."/>
            <person name="Blanc G."/>
            <person name="Decker E.L."/>
            <person name="van Gessel N."/>
            <person name="Grimwood J."/>
            <person name="Hayes R.D."/>
            <person name="Graham S.W."/>
            <person name="Gunter L.E."/>
            <person name="McDaniel S.F."/>
            <person name="Hoernstein S.N.W."/>
            <person name="Larsson A."/>
            <person name="Li F.W."/>
            <person name="Perroud P.F."/>
            <person name="Phillips J."/>
            <person name="Ranjan P."/>
            <person name="Rokshar D.S."/>
            <person name="Rothfels C.J."/>
            <person name="Schneider L."/>
            <person name="Shu S."/>
            <person name="Stevenson D.W."/>
            <person name="Thummler F."/>
            <person name="Tillich M."/>
            <person name="Villarreal Aguilar J.C."/>
            <person name="Widiez T."/>
            <person name="Wong G.K."/>
            <person name="Wymore A."/>
            <person name="Zhang Y."/>
            <person name="Zimmer A.D."/>
            <person name="Quatrano R.S."/>
            <person name="Mayer K.F.X."/>
            <person name="Goodstein D."/>
            <person name="Casacuberta J.M."/>
            <person name="Vandepoele K."/>
            <person name="Reski R."/>
            <person name="Cuming A.C."/>
            <person name="Tuskan G.A."/>
            <person name="Maumus F."/>
            <person name="Salse J."/>
            <person name="Schmutz J."/>
            <person name="Rensing S.A."/>
        </authorList>
    </citation>
    <scope>NUCLEOTIDE SEQUENCE [LARGE SCALE GENOMIC DNA]</scope>
    <source>
        <strain evidence="2 3">cv. Gransden 2004</strain>
    </source>
</reference>
<name>A0A2K1IIS7_PHYPA</name>
<sequence>MGPQWPHTHPPTCTIVSFIPPSFIHTLTPSFIHPHIPLFVDDRRKKARKARRLTKENTTRGRDL</sequence>